<keyword evidence="3 6" id="KW-0812">Transmembrane</keyword>
<comment type="subcellular location">
    <subcellularLocation>
        <location evidence="1 6">Membrane</location>
        <topology evidence="1 6">Multi-pass membrane protein</topology>
    </subcellularLocation>
</comment>
<protein>
    <submittedName>
        <fullName evidence="9">Mitochondrial inner membrane protein oxa1</fullName>
    </submittedName>
</protein>
<evidence type="ECO:0000259" key="8">
    <source>
        <dbReference type="Pfam" id="PF02096"/>
    </source>
</evidence>
<feature type="region of interest" description="Disordered" evidence="7">
    <location>
        <begin position="398"/>
        <end position="429"/>
    </location>
</feature>
<evidence type="ECO:0000256" key="1">
    <source>
        <dbReference type="ARBA" id="ARBA00004141"/>
    </source>
</evidence>
<evidence type="ECO:0000256" key="3">
    <source>
        <dbReference type="ARBA" id="ARBA00022692"/>
    </source>
</evidence>
<dbReference type="Pfam" id="PF02096">
    <property type="entry name" value="60KD_IMP"/>
    <property type="match status" value="1"/>
</dbReference>
<keyword evidence="4" id="KW-1133">Transmembrane helix</keyword>
<keyword evidence="10" id="KW-1185">Reference proteome</keyword>
<dbReference type="InterPro" id="IPR001708">
    <property type="entry name" value="YidC/ALB3/OXA1/COX18"/>
</dbReference>
<dbReference type="CDD" id="cd20069">
    <property type="entry name" value="5TM_Oxa1-like"/>
    <property type="match status" value="1"/>
</dbReference>
<comment type="caution">
    <text evidence="9">The sequence shown here is derived from an EMBL/GenBank/DDBJ whole genome shotgun (WGS) entry which is preliminary data.</text>
</comment>
<dbReference type="Proteomes" id="UP000653305">
    <property type="component" value="Unassembled WGS sequence"/>
</dbReference>
<keyword evidence="5" id="KW-0472">Membrane</keyword>
<comment type="similarity">
    <text evidence="6">Belongs to the OXA1/ALB3/YidC family.</text>
</comment>
<dbReference type="NCBIfam" id="TIGR03592">
    <property type="entry name" value="yidC_oxa1_cterm"/>
    <property type="match status" value="1"/>
</dbReference>
<dbReference type="GO" id="GO:0005743">
    <property type="term" value="C:mitochondrial inner membrane"/>
    <property type="evidence" value="ECO:0007669"/>
    <property type="project" value="TreeGrafter"/>
</dbReference>
<evidence type="ECO:0000256" key="2">
    <source>
        <dbReference type="ARBA" id="ARBA00010583"/>
    </source>
</evidence>
<gene>
    <name evidence="9" type="ORF">PHJA_000816200</name>
</gene>
<dbReference type="PANTHER" id="PTHR12428:SF34">
    <property type="entry name" value="MITOCHONDRIAL INNER MEMBRANE PROTEIN OXA1-LIKE"/>
    <property type="match status" value="1"/>
</dbReference>
<comment type="similarity">
    <text evidence="2">Belongs to the OXA1/ALB3/YidC (TC 2.A.9.2) family.</text>
</comment>
<proteinExistence type="inferred from homology"/>
<organism evidence="9 10">
    <name type="scientific">Phtheirospermum japonicum</name>
    <dbReference type="NCBI Taxonomy" id="374723"/>
    <lineage>
        <taxon>Eukaryota</taxon>
        <taxon>Viridiplantae</taxon>
        <taxon>Streptophyta</taxon>
        <taxon>Embryophyta</taxon>
        <taxon>Tracheophyta</taxon>
        <taxon>Spermatophyta</taxon>
        <taxon>Magnoliopsida</taxon>
        <taxon>eudicotyledons</taxon>
        <taxon>Gunneridae</taxon>
        <taxon>Pentapetalae</taxon>
        <taxon>asterids</taxon>
        <taxon>lamiids</taxon>
        <taxon>Lamiales</taxon>
        <taxon>Orobanchaceae</taxon>
        <taxon>Orobanchaceae incertae sedis</taxon>
        <taxon>Phtheirospermum</taxon>
    </lineage>
</organism>
<feature type="compositionally biased region" description="Polar residues" evidence="7">
    <location>
        <begin position="414"/>
        <end position="429"/>
    </location>
</feature>
<evidence type="ECO:0000256" key="6">
    <source>
        <dbReference type="RuleBase" id="RU003945"/>
    </source>
</evidence>
<dbReference type="PANTHER" id="PTHR12428">
    <property type="entry name" value="OXA1"/>
    <property type="match status" value="1"/>
</dbReference>
<evidence type="ECO:0000256" key="4">
    <source>
        <dbReference type="ARBA" id="ARBA00022989"/>
    </source>
</evidence>
<dbReference type="AlphaFoldDB" id="A0A830BQC5"/>
<dbReference type="GO" id="GO:0032977">
    <property type="term" value="F:membrane insertase activity"/>
    <property type="evidence" value="ECO:0007669"/>
    <property type="project" value="InterPro"/>
</dbReference>
<feature type="domain" description="Membrane insertase YidC/Oxa/ALB C-terminal" evidence="8">
    <location>
        <begin position="159"/>
        <end position="352"/>
    </location>
</feature>
<feature type="compositionally biased region" description="Basic and acidic residues" evidence="7">
    <location>
        <begin position="28"/>
        <end position="39"/>
    </location>
</feature>
<reference evidence="9" key="1">
    <citation type="submission" date="2020-07" db="EMBL/GenBank/DDBJ databases">
        <title>Ethylene signaling mediates host invasion by parasitic plants.</title>
        <authorList>
            <person name="Yoshida S."/>
        </authorList>
    </citation>
    <scope>NUCLEOTIDE SEQUENCE</scope>
    <source>
        <strain evidence="9">Okayama</strain>
    </source>
</reference>
<dbReference type="OrthoDB" id="2148490at2759"/>
<dbReference type="InterPro" id="IPR028055">
    <property type="entry name" value="YidC/Oxa/ALB_C"/>
</dbReference>
<feature type="region of interest" description="Disordered" evidence="7">
    <location>
        <begin position="22"/>
        <end position="48"/>
    </location>
</feature>
<accession>A0A830BQC5</accession>
<dbReference type="GO" id="GO:0032979">
    <property type="term" value="P:protein insertion into mitochondrial inner membrane from matrix"/>
    <property type="evidence" value="ECO:0007669"/>
    <property type="project" value="TreeGrafter"/>
</dbReference>
<name>A0A830BQC5_9LAMI</name>
<evidence type="ECO:0000256" key="5">
    <source>
        <dbReference type="ARBA" id="ARBA00023136"/>
    </source>
</evidence>
<evidence type="ECO:0000313" key="10">
    <source>
        <dbReference type="Proteomes" id="UP000653305"/>
    </source>
</evidence>
<dbReference type="EMBL" id="BMAC01000130">
    <property type="protein sequence ID" value="GFP86724.1"/>
    <property type="molecule type" value="Genomic_DNA"/>
</dbReference>
<feature type="compositionally biased region" description="Low complexity" evidence="7">
    <location>
        <begin position="398"/>
        <end position="413"/>
    </location>
</feature>
<evidence type="ECO:0000313" key="9">
    <source>
        <dbReference type="EMBL" id="GFP86724.1"/>
    </source>
</evidence>
<sequence length="513" mass="56413">MAYRRSITARAKLFYQQQNRVAPSFSHTHRDDSDREDSRVNPISRSPETSNYFQNRFFGNRSSFSAFQGPRNAFGDRRFAVPSGCGLVLGRNFSSGSVGEGAADKIEVLNDMVGVLGEKTVEAAPVMNEVAIAAADSYFPVAALQYLIEYIHIYTGLDWWASIALTTLLIRSLQFPLLVNQLKSTTKFTLLRPKLEAIKEEMNEQDMSPAAVADGQARMKKLFNEYGVTPFTPLKGLLISAPIFASFFFAVNNMAEKVPSFKEGGIFWFTDLTTPDTMYIFPVLTALTFWITVECNAQEGLEGNPTAGTIKMVSRVFAALTIPLTASFPKAIFCYWITSNLFSLGYGLVIKKPEVKKMLGIPIITVPPPSSSTNKKPAFSFFESLKKYAAAQQYQSLSSSSSSSSSSSVEASSKPTNQRIAPPSSALSQRIKSLEKEVKGRKKGKRSIRTVGRRNNAILAFVAENSDGDVLRVGVGVFLARHHVGLACLTPPNGGLRWIMGWPAPPTRPFSQL</sequence>
<evidence type="ECO:0000256" key="7">
    <source>
        <dbReference type="SAM" id="MobiDB-lite"/>
    </source>
</evidence>